<feature type="transmembrane region" description="Helical" evidence="1">
    <location>
        <begin position="12"/>
        <end position="29"/>
    </location>
</feature>
<evidence type="ECO:0000313" key="3">
    <source>
        <dbReference type="Proteomes" id="UP001295423"/>
    </source>
</evidence>
<protein>
    <recommendedName>
        <fullName evidence="4">Hexosyltransferase</fullName>
    </recommendedName>
</protein>
<dbReference type="Gene3D" id="3.90.550.10">
    <property type="entry name" value="Spore Coat Polysaccharide Biosynthesis Protein SpsA, Chain A"/>
    <property type="match status" value="1"/>
</dbReference>
<evidence type="ECO:0000256" key="1">
    <source>
        <dbReference type="SAM" id="Phobius"/>
    </source>
</evidence>
<dbReference type="EMBL" id="CAKOGP040002347">
    <property type="protein sequence ID" value="CAJ1967811.1"/>
    <property type="molecule type" value="Genomic_DNA"/>
</dbReference>
<evidence type="ECO:0000313" key="2">
    <source>
        <dbReference type="EMBL" id="CAJ1967811.1"/>
    </source>
</evidence>
<proteinExistence type="predicted"/>
<keyword evidence="3" id="KW-1185">Reference proteome</keyword>
<accession>A0AAD2JNW1</accession>
<dbReference type="AlphaFoldDB" id="A0AAD2JNW1"/>
<dbReference type="InterPro" id="IPR029044">
    <property type="entry name" value="Nucleotide-diphossugar_trans"/>
</dbReference>
<keyword evidence="1" id="KW-1133">Transmembrane helix</keyword>
<comment type="caution">
    <text evidence="2">The sequence shown here is derived from an EMBL/GenBank/DDBJ whole genome shotgun (WGS) entry which is preliminary data.</text>
</comment>
<name>A0AAD2JNW1_9STRA</name>
<dbReference type="InterPro" id="IPR002495">
    <property type="entry name" value="Glyco_trans_8"/>
</dbReference>
<keyword evidence="1" id="KW-0472">Membrane</keyword>
<dbReference type="Pfam" id="PF01501">
    <property type="entry name" value="Glyco_transf_8"/>
    <property type="match status" value="1"/>
</dbReference>
<dbReference type="GO" id="GO:0016757">
    <property type="term" value="F:glycosyltransferase activity"/>
    <property type="evidence" value="ECO:0007669"/>
    <property type="project" value="InterPro"/>
</dbReference>
<gene>
    <name evidence="2" type="ORF">CYCCA115_LOCUS22947</name>
</gene>
<sequence length="378" mass="43278">MAQESSRNGKSTFIVAFLAFIFGMSFGSMRNVNKSFFDVPMMEGYFPTTVSSVTEVNDDDISFNQTMTDDDMVNILYTLSGNDPGFLSEFSTSLKSVLMNSPLDKDLTIHLVSDEKAHAGIQNILYGEESGLNEIISRNQINIRTYNVQKYIKLWQVLIRTKTNSTVNQVHTMGTYFRLFAHEILPKDVEHIIYMDTDIAIMSNLEQVWRLRDDTVLFQWGRLRCAGFLLINLPKFGARFWDLVTRIEKEHSLQKVSKTKTTNDQLLLQAVQKIYPDQIGRLPPDWDIHVGSGVYAWKTRDKVLRERPRAGFIHLNGGSHSKASAFDENILVTGAKFNRTWLVAQYYATYPWQWAKFNLESQAIDGKGVPIDIEYSPI</sequence>
<dbReference type="Proteomes" id="UP001295423">
    <property type="component" value="Unassembled WGS sequence"/>
</dbReference>
<keyword evidence="1" id="KW-0812">Transmembrane</keyword>
<evidence type="ECO:0008006" key="4">
    <source>
        <dbReference type="Google" id="ProtNLM"/>
    </source>
</evidence>
<dbReference type="SUPFAM" id="SSF53448">
    <property type="entry name" value="Nucleotide-diphospho-sugar transferases"/>
    <property type="match status" value="1"/>
</dbReference>
<reference evidence="2" key="1">
    <citation type="submission" date="2023-08" db="EMBL/GenBank/DDBJ databases">
        <authorList>
            <person name="Audoor S."/>
            <person name="Bilcke G."/>
        </authorList>
    </citation>
    <scope>NUCLEOTIDE SEQUENCE</scope>
</reference>
<organism evidence="2 3">
    <name type="scientific">Cylindrotheca closterium</name>
    <dbReference type="NCBI Taxonomy" id="2856"/>
    <lineage>
        <taxon>Eukaryota</taxon>
        <taxon>Sar</taxon>
        <taxon>Stramenopiles</taxon>
        <taxon>Ochrophyta</taxon>
        <taxon>Bacillariophyta</taxon>
        <taxon>Bacillariophyceae</taxon>
        <taxon>Bacillariophycidae</taxon>
        <taxon>Bacillariales</taxon>
        <taxon>Bacillariaceae</taxon>
        <taxon>Cylindrotheca</taxon>
    </lineage>
</organism>